<proteinExistence type="inferred from homology"/>
<evidence type="ECO:0000313" key="6">
    <source>
        <dbReference type="EMBL" id="SVE60445.1"/>
    </source>
</evidence>
<evidence type="ECO:0000256" key="1">
    <source>
        <dbReference type="ARBA" id="ARBA00006566"/>
    </source>
</evidence>
<evidence type="ECO:0008006" key="7">
    <source>
        <dbReference type="Google" id="ProtNLM"/>
    </source>
</evidence>
<dbReference type="InterPro" id="IPR019539">
    <property type="entry name" value="GalKase_N"/>
</dbReference>
<dbReference type="PRINTS" id="PR00959">
    <property type="entry name" value="MEVGALKINASE"/>
</dbReference>
<dbReference type="GO" id="GO:0005829">
    <property type="term" value="C:cytosol"/>
    <property type="evidence" value="ECO:0007669"/>
    <property type="project" value="TreeGrafter"/>
</dbReference>
<protein>
    <recommendedName>
        <fullName evidence="7">Galactokinase N-terminal domain-containing protein</fullName>
    </recommendedName>
</protein>
<name>A0A383EW52_9ZZZZ</name>
<dbReference type="SUPFAM" id="SSF54211">
    <property type="entry name" value="Ribosomal protein S5 domain 2-like"/>
    <property type="match status" value="1"/>
</dbReference>
<keyword evidence="2" id="KW-0547">Nucleotide-binding</keyword>
<dbReference type="GO" id="GO:0004335">
    <property type="term" value="F:galactokinase activity"/>
    <property type="evidence" value="ECO:0007669"/>
    <property type="project" value="InterPro"/>
</dbReference>
<evidence type="ECO:0000259" key="5">
    <source>
        <dbReference type="Pfam" id="PF10509"/>
    </source>
</evidence>
<dbReference type="Gene3D" id="3.30.230.10">
    <property type="match status" value="1"/>
</dbReference>
<gene>
    <name evidence="6" type="ORF">METZ01_LOCUS513299</name>
</gene>
<dbReference type="InterPro" id="IPR020568">
    <property type="entry name" value="Ribosomal_Su5_D2-typ_SF"/>
</dbReference>
<keyword evidence="3" id="KW-0067">ATP-binding</keyword>
<feature type="domain" description="GHMP kinase N-terminal" evidence="4">
    <location>
        <begin position="89"/>
        <end position="138"/>
    </location>
</feature>
<organism evidence="6">
    <name type="scientific">marine metagenome</name>
    <dbReference type="NCBI Taxonomy" id="408172"/>
    <lineage>
        <taxon>unclassified sequences</taxon>
        <taxon>metagenomes</taxon>
        <taxon>ecological metagenomes</taxon>
    </lineage>
</organism>
<evidence type="ECO:0000259" key="4">
    <source>
        <dbReference type="Pfam" id="PF00288"/>
    </source>
</evidence>
<dbReference type="EMBL" id="UINC01228923">
    <property type="protein sequence ID" value="SVE60445.1"/>
    <property type="molecule type" value="Genomic_DNA"/>
</dbReference>
<feature type="domain" description="Galactokinase N-terminal" evidence="5">
    <location>
        <begin position="8"/>
        <end position="55"/>
    </location>
</feature>
<accession>A0A383EW52</accession>
<dbReference type="AlphaFoldDB" id="A0A383EW52"/>
<evidence type="ECO:0000256" key="2">
    <source>
        <dbReference type="ARBA" id="ARBA00022741"/>
    </source>
</evidence>
<dbReference type="PANTHER" id="PTHR10457">
    <property type="entry name" value="MEVALONATE KINASE/GALACTOKINASE"/>
    <property type="match status" value="1"/>
</dbReference>
<dbReference type="Pfam" id="PF00288">
    <property type="entry name" value="GHMP_kinases_N"/>
    <property type="match status" value="1"/>
</dbReference>
<sequence length="138" mass="15596">MDNNNKIFNDIFDSEPTNSSFAHSRVNLIGEHTDYTGGYVLPCLLSYKTSVIIAKNNNSNNYCAYSDFFQEKCSFNNFIKSTSNEWIDYIKGCLFVFYNENKKLKNISLNILIRSDIPIGRGISSSSAMCVATLKSLN</sequence>
<dbReference type="PRINTS" id="PR00473">
    <property type="entry name" value="GALCTOKINASE"/>
</dbReference>
<evidence type="ECO:0000256" key="3">
    <source>
        <dbReference type="ARBA" id="ARBA00022840"/>
    </source>
</evidence>
<dbReference type="PANTHER" id="PTHR10457:SF7">
    <property type="entry name" value="GALACTOKINASE-RELATED"/>
    <property type="match status" value="1"/>
</dbReference>
<dbReference type="GO" id="GO:0006012">
    <property type="term" value="P:galactose metabolic process"/>
    <property type="evidence" value="ECO:0007669"/>
    <property type="project" value="InterPro"/>
</dbReference>
<reference evidence="6" key="1">
    <citation type="submission" date="2018-05" db="EMBL/GenBank/DDBJ databases">
        <authorList>
            <person name="Lanie J.A."/>
            <person name="Ng W.-L."/>
            <person name="Kazmierczak K.M."/>
            <person name="Andrzejewski T.M."/>
            <person name="Davidsen T.M."/>
            <person name="Wayne K.J."/>
            <person name="Tettelin H."/>
            <person name="Glass J.I."/>
            <person name="Rusch D."/>
            <person name="Podicherti R."/>
            <person name="Tsui H.-C.T."/>
            <person name="Winkler M.E."/>
        </authorList>
    </citation>
    <scope>NUCLEOTIDE SEQUENCE</scope>
</reference>
<feature type="non-terminal residue" evidence="6">
    <location>
        <position position="138"/>
    </location>
</feature>
<dbReference type="InterPro" id="IPR000705">
    <property type="entry name" value="Galactokinase"/>
</dbReference>
<dbReference type="GO" id="GO:0005524">
    <property type="term" value="F:ATP binding"/>
    <property type="evidence" value="ECO:0007669"/>
    <property type="project" value="UniProtKB-KW"/>
</dbReference>
<dbReference type="InterPro" id="IPR014721">
    <property type="entry name" value="Ribsml_uS5_D2-typ_fold_subgr"/>
</dbReference>
<dbReference type="InterPro" id="IPR006204">
    <property type="entry name" value="GHMP_kinase_N_dom"/>
</dbReference>
<dbReference type="Pfam" id="PF10509">
    <property type="entry name" value="GalKase_gal_bdg"/>
    <property type="match status" value="1"/>
</dbReference>
<comment type="similarity">
    <text evidence="1">Belongs to the GHMP kinase family. GalK subfamily.</text>
</comment>